<keyword evidence="2" id="KW-1185">Reference proteome</keyword>
<accession>A0A9B0HAR2</accession>
<evidence type="ECO:0000313" key="2">
    <source>
        <dbReference type="Proteomes" id="UP000245340"/>
    </source>
</evidence>
<evidence type="ECO:0000313" key="3">
    <source>
        <dbReference type="RefSeq" id="XP_004414972.1"/>
    </source>
</evidence>
<proteinExistence type="predicted"/>
<protein>
    <submittedName>
        <fullName evidence="3">Uncharacterized protein LOC101380657</fullName>
    </submittedName>
</protein>
<gene>
    <name evidence="3" type="primary">LOC101380657</name>
</gene>
<name>A0A9B0HAR2_ODORO</name>
<reference evidence="3" key="1">
    <citation type="submission" date="2025-08" db="UniProtKB">
        <authorList>
            <consortium name="RefSeq"/>
        </authorList>
    </citation>
    <scope>IDENTIFICATION</scope>
</reference>
<feature type="compositionally biased region" description="Low complexity" evidence="1">
    <location>
        <begin position="36"/>
        <end position="48"/>
    </location>
</feature>
<dbReference type="Proteomes" id="UP000245340">
    <property type="component" value="Unplaced"/>
</dbReference>
<sequence>MGRHAHAGGVAARRVQPLRDERVRPSVAIFGRRVRGAAGTRAAGWGRAPPSLPNSLSAEKRSESPDWVPAVLPNGEPQFLGGTWTRPGRETGPQSPAADPRGPSSQTLRAASDCLGWWPASDSPISSSQRS</sequence>
<dbReference type="AlphaFoldDB" id="A0A9B0HAR2"/>
<feature type="region of interest" description="Disordered" evidence="1">
    <location>
        <begin position="35"/>
        <end position="131"/>
    </location>
</feature>
<dbReference type="RefSeq" id="XP_004414972.1">
    <property type="nucleotide sequence ID" value="XM_004414915.1"/>
</dbReference>
<evidence type="ECO:0000256" key="1">
    <source>
        <dbReference type="SAM" id="MobiDB-lite"/>
    </source>
</evidence>
<organism evidence="2 3">
    <name type="scientific">Odobenus rosmarus divergens</name>
    <name type="common">Pacific walrus</name>
    <dbReference type="NCBI Taxonomy" id="9708"/>
    <lineage>
        <taxon>Eukaryota</taxon>
        <taxon>Metazoa</taxon>
        <taxon>Chordata</taxon>
        <taxon>Craniata</taxon>
        <taxon>Vertebrata</taxon>
        <taxon>Euteleostomi</taxon>
        <taxon>Mammalia</taxon>
        <taxon>Eutheria</taxon>
        <taxon>Laurasiatheria</taxon>
        <taxon>Carnivora</taxon>
        <taxon>Caniformia</taxon>
        <taxon>Pinnipedia</taxon>
        <taxon>Odobenidae</taxon>
        <taxon>Odobenus</taxon>
    </lineage>
</organism>